<evidence type="ECO:0000313" key="2">
    <source>
        <dbReference type="EMBL" id="GLL05984.1"/>
    </source>
</evidence>
<reference evidence="2" key="1">
    <citation type="journal article" date="2014" name="Int. J. Syst. Evol. Microbiol.">
        <title>Complete genome sequence of Corynebacterium casei LMG S-19264T (=DSM 44701T), isolated from a smear-ripened cheese.</title>
        <authorList>
            <consortium name="US DOE Joint Genome Institute (JGI-PGF)"/>
            <person name="Walter F."/>
            <person name="Albersmeier A."/>
            <person name="Kalinowski J."/>
            <person name="Ruckert C."/>
        </authorList>
    </citation>
    <scope>NUCLEOTIDE SEQUENCE</scope>
    <source>
        <strain evidence="2">VKM Ac-1321</strain>
    </source>
</reference>
<feature type="compositionally biased region" description="Basic and acidic residues" evidence="1">
    <location>
        <begin position="37"/>
        <end position="49"/>
    </location>
</feature>
<keyword evidence="3" id="KW-1185">Reference proteome</keyword>
<proteinExistence type="predicted"/>
<feature type="region of interest" description="Disordered" evidence="1">
    <location>
        <begin position="37"/>
        <end position="58"/>
    </location>
</feature>
<dbReference type="AlphaFoldDB" id="A0A9W6NQX2"/>
<sequence length="87" mass="9523">MQIRRALYAWAFNKAQRDAGPPTDELARAIELLRKEHGEAHGVDGRGPRPEGAGPVGVKNDIRAAAPNSVAQKRVVFYGALRYTVEL</sequence>
<dbReference type="EMBL" id="BSFP01000066">
    <property type="protein sequence ID" value="GLL05984.1"/>
    <property type="molecule type" value="Genomic_DNA"/>
</dbReference>
<accession>A0A9W6NQX2</accession>
<dbReference type="Proteomes" id="UP001143480">
    <property type="component" value="Unassembled WGS sequence"/>
</dbReference>
<evidence type="ECO:0000256" key="1">
    <source>
        <dbReference type="SAM" id="MobiDB-lite"/>
    </source>
</evidence>
<comment type="caution">
    <text evidence="2">The sequence shown here is derived from an EMBL/GenBank/DDBJ whole genome shotgun (WGS) entry which is preliminary data.</text>
</comment>
<protein>
    <submittedName>
        <fullName evidence="2">Uncharacterized protein</fullName>
    </submittedName>
</protein>
<name>A0A9W6NQX2_9ACTN</name>
<gene>
    <name evidence="2" type="ORF">GCM10017581_077320</name>
</gene>
<reference evidence="2" key="2">
    <citation type="submission" date="2023-01" db="EMBL/GenBank/DDBJ databases">
        <authorList>
            <person name="Sun Q."/>
            <person name="Evtushenko L."/>
        </authorList>
    </citation>
    <scope>NUCLEOTIDE SEQUENCE</scope>
    <source>
        <strain evidence="2">VKM Ac-1321</strain>
    </source>
</reference>
<organism evidence="2 3">
    <name type="scientific">Dactylosporangium matsuzakiense</name>
    <dbReference type="NCBI Taxonomy" id="53360"/>
    <lineage>
        <taxon>Bacteria</taxon>
        <taxon>Bacillati</taxon>
        <taxon>Actinomycetota</taxon>
        <taxon>Actinomycetes</taxon>
        <taxon>Micromonosporales</taxon>
        <taxon>Micromonosporaceae</taxon>
        <taxon>Dactylosporangium</taxon>
    </lineage>
</organism>
<evidence type="ECO:0000313" key="3">
    <source>
        <dbReference type="Proteomes" id="UP001143480"/>
    </source>
</evidence>